<dbReference type="PANTHER" id="PTHR13710">
    <property type="entry name" value="DNA HELICASE RECQ FAMILY MEMBER"/>
    <property type="match status" value="1"/>
</dbReference>
<dbReference type="SUPFAM" id="SSF52540">
    <property type="entry name" value="P-loop containing nucleoside triphosphate hydrolases"/>
    <property type="match status" value="1"/>
</dbReference>
<dbReference type="GO" id="GO:0009378">
    <property type="term" value="F:four-way junction helicase activity"/>
    <property type="evidence" value="ECO:0007669"/>
    <property type="project" value="TreeGrafter"/>
</dbReference>
<evidence type="ECO:0000256" key="4">
    <source>
        <dbReference type="ARBA" id="ARBA00034617"/>
    </source>
</evidence>
<dbReference type="EC" id="5.6.2.4" evidence="5"/>
<comment type="catalytic activity">
    <reaction evidence="4">
        <text>Couples ATP hydrolysis with the unwinding of duplex DNA by translocating in the 3'-5' direction.</text>
        <dbReference type="EC" id="5.6.2.4"/>
    </reaction>
</comment>
<dbReference type="Gene3D" id="3.40.50.300">
    <property type="entry name" value="P-loop containing nucleotide triphosphate hydrolases"/>
    <property type="match status" value="1"/>
</dbReference>
<dbReference type="GO" id="GO:0043138">
    <property type="term" value="F:3'-5' DNA helicase activity"/>
    <property type="evidence" value="ECO:0007669"/>
    <property type="project" value="UniProtKB-EC"/>
</dbReference>
<dbReference type="GO" id="GO:0006281">
    <property type="term" value="P:DNA repair"/>
    <property type="evidence" value="ECO:0007669"/>
    <property type="project" value="TreeGrafter"/>
</dbReference>
<dbReference type="PANTHER" id="PTHR13710:SF105">
    <property type="entry name" value="ATP-DEPENDENT DNA HELICASE Q1"/>
    <property type="match status" value="1"/>
</dbReference>
<organism evidence="7">
    <name type="scientific">marine metagenome</name>
    <dbReference type="NCBI Taxonomy" id="408172"/>
    <lineage>
        <taxon>unclassified sequences</taxon>
        <taxon>metagenomes</taxon>
        <taxon>ecological metagenomes</taxon>
    </lineage>
</organism>
<dbReference type="EMBL" id="UINC01150245">
    <property type="protein sequence ID" value="SVD43181.1"/>
    <property type="molecule type" value="Genomic_DNA"/>
</dbReference>
<sequence>MSTAPQSISPPAAILDEALAQLGFETFLPGQREAVETLLATGRLLLVAPTGGGKSLTYQLPAALLPGTTLVVSPLIALMHDQVQALEKRGVAATYLASTLDGDELRRRMQGIAQGQYKLVYAAPERLTFSGFRSLLREINCPLVAVDEAHCISEWGHDFRPEYLQIGELVRSLPNSRILACTATATPVVRDEILERLGLSADTPQLLRGFARPNL</sequence>
<dbReference type="CDD" id="cd17920">
    <property type="entry name" value="DEXHc_RecQ"/>
    <property type="match status" value="1"/>
</dbReference>
<evidence type="ECO:0000256" key="5">
    <source>
        <dbReference type="ARBA" id="ARBA00034808"/>
    </source>
</evidence>
<dbReference type="GO" id="GO:0030894">
    <property type="term" value="C:replisome"/>
    <property type="evidence" value="ECO:0007669"/>
    <property type="project" value="TreeGrafter"/>
</dbReference>
<evidence type="ECO:0000256" key="2">
    <source>
        <dbReference type="ARBA" id="ARBA00023125"/>
    </source>
</evidence>
<dbReference type="PROSITE" id="PS51192">
    <property type="entry name" value="HELICASE_ATP_BIND_1"/>
    <property type="match status" value="1"/>
</dbReference>
<dbReference type="InterPro" id="IPR014001">
    <property type="entry name" value="Helicase_ATP-bd"/>
</dbReference>
<dbReference type="InterPro" id="IPR027417">
    <property type="entry name" value="P-loop_NTPase"/>
</dbReference>
<dbReference type="GO" id="GO:0005737">
    <property type="term" value="C:cytoplasm"/>
    <property type="evidence" value="ECO:0007669"/>
    <property type="project" value="TreeGrafter"/>
</dbReference>
<dbReference type="InterPro" id="IPR011545">
    <property type="entry name" value="DEAD/DEAH_box_helicase_dom"/>
</dbReference>
<feature type="non-terminal residue" evidence="7">
    <location>
        <position position="215"/>
    </location>
</feature>
<dbReference type="SMART" id="SM00487">
    <property type="entry name" value="DEXDc"/>
    <property type="match status" value="1"/>
</dbReference>
<keyword evidence="2" id="KW-0238">DNA-binding</keyword>
<gene>
    <name evidence="7" type="ORF">METZ01_LOCUS396035</name>
</gene>
<reference evidence="7" key="1">
    <citation type="submission" date="2018-05" db="EMBL/GenBank/DDBJ databases">
        <authorList>
            <person name="Lanie J.A."/>
            <person name="Ng W.-L."/>
            <person name="Kazmierczak K.M."/>
            <person name="Andrzejewski T.M."/>
            <person name="Davidsen T.M."/>
            <person name="Wayne K.J."/>
            <person name="Tettelin H."/>
            <person name="Glass J.I."/>
            <person name="Rusch D."/>
            <person name="Podicherti R."/>
            <person name="Tsui H.-C.T."/>
            <person name="Winkler M.E."/>
        </authorList>
    </citation>
    <scope>NUCLEOTIDE SEQUENCE</scope>
</reference>
<name>A0A382VBB6_9ZZZZ</name>
<evidence type="ECO:0000256" key="3">
    <source>
        <dbReference type="ARBA" id="ARBA00023235"/>
    </source>
</evidence>
<protein>
    <recommendedName>
        <fullName evidence="5">DNA 3'-5' helicase</fullName>
        <ecNumber evidence="5">5.6.2.4</ecNumber>
    </recommendedName>
</protein>
<dbReference type="AlphaFoldDB" id="A0A382VBB6"/>
<comment type="similarity">
    <text evidence="1">Belongs to the helicase family. RecQ subfamily.</text>
</comment>
<evidence type="ECO:0000259" key="6">
    <source>
        <dbReference type="PROSITE" id="PS51192"/>
    </source>
</evidence>
<dbReference type="Pfam" id="PF00270">
    <property type="entry name" value="DEAD"/>
    <property type="match status" value="1"/>
</dbReference>
<dbReference type="GO" id="GO:0043590">
    <property type="term" value="C:bacterial nucleoid"/>
    <property type="evidence" value="ECO:0007669"/>
    <property type="project" value="TreeGrafter"/>
</dbReference>
<keyword evidence="3" id="KW-0413">Isomerase</keyword>
<feature type="domain" description="Helicase ATP-binding" evidence="6">
    <location>
        <begin position="35"/>
        <end position="203"/>
    </location>
</feature>
<dbReference type="GO" id="GO:0003677">
    <property type="term" value="F:DNA binding"/>
    <property type="evidence" value="ECO:0007669"/>
    <property type="project" value="UniProtKB-KW"/>
</dbReference>
<evidence type="ECO:0000313" key="7">
    <source>
        <dbReference type="EMBL" id="SVD43181.1"/>
    </source>
</evidence>
<proteinExistence type="inferred from homology"/>
<accession>A0A382VBB6</accession>
<dbReference type="GO" id="GO:0006310">
    <property type="term" value="P:DNA recombination"/>
    <property type="evidence" value="ECO:0007669"/>
    <property type="project" value="TreeGrafter"/>
</dbReference>
<dbReference type="GO" id="GO:0005524">
    <property type="term" value="F:ATP binding"/>
    <property type="evidence" value="ECO:0007669"/>
    <property type="project" value="InterPro"/>
</dbReference>
<evidence type="ECO:0000256" key="1">
    <source>
        <dbReference type="ARBA" id="ARBA00005446"/>
    </source>
</evidence>